<feature type="transmembrane region" description="Helical" evidence="6">
    <location>
        <begin position="132"/>
        <end position="152"/>
    </location>
</feature>
<protein>
    <submittedName>
        <fullName evidence="7">Tryptophan-rich sensory protein</fullName>
    </submittedName>
</protein>
<evidence type="ECO:0000256" key="2">
    <source>
        <dbReference type="ARBA" id="ARBA00007524"/>
    </source>
</evidence>
<proteinExistence type="inferred from homology"/>
<keyword evidence="4 6" id="KW-1133">Transmembrane helix</keyword>
<evidence type="ECO:0000313" key="8">
    <source>
        <dbReference type="Proteomes" id="UP001501581"/>
    </source>
</evidence>
<reference evidence="8" key="1">
    <citation type="journal article" date="2019" name="Int. J. Syst. Evol. Microbiol.">
        <title>The Global Catalogue of Microorganisms (GCM) 10K type strain sequencing project: providing services to taxonomists for standard genome sequencing and annotation.</title>
        <authorList>
            <consortium name="The Broad Institute Genomics Platform"/>
            <consortium name="The Broad Institute Genome Sequencing Center for Infectious Disease"/>
            <person name="Wu L."/>
            <person name="Ma J."/>
        </authorList>
    </citation>
    <scope>NUCLEOTIDE SEQUENCE [LARGE SCALE GENOMIC DNA]</scope>
    <source>
        <strain evidence="8">JCM 13008</strain>
    </source>
</reference>
<dbReference type="Gene3D" id="1.20.1260.100">
    <property type="entry name" value="TspO/MBR protein"/>
    <property type="match status" value="1"/>
</dbReference>
<dbReference type="EMBL" id="BAAALG010000002">
    <property type="protein sequence ID" value="GAA1093921.1"/>
    <property type="molecule type" value="Genomic_DNA"/>
</dbReference>
<evidence type="ECO:0000256" key="4">
    <source>
        <dbReference type="ARBA" id="ARBA00022989"/>
    </source>
</evidence>
<evidence type="ECO:0000256" key="1">
    <source>
        <dbReference type="ARBA" id="ARBA00004141"/>
    </source>
</evidence>
<dbReference type="InterPro" id="IPR004307">
    <property type="entry name" value="TspO_MBR"/>
</dbReference>
<evidence type="ECO:0000256" key="3">
    <source>
        <dbReference type="ARBA" id="ARBA00022692"/>
    </source>
</evidence>
<dbReference type="Proteomes" id="UP001501581">
    <property type="component" value="Unassembled WGS sequence"/>
</dbReference>
<organism evidence="7 8">
    <name type="scientific">Nocardioides dubius</name>
    <dbReference type="NCBI Taxonomy" id="317019"/>
    <lineage>
        <taxon>Bacteria</taxon>
        <taxon>Bacillati</taxon>
        <taxon>Actinomycetota</taxon>
        <taxon>Actinomycetes</taxon>
        <taxon>Propionibacteriales</taxon>
        <taxon>Nocardioidaceae</taxon>
        <taxon>Nocardioides</taxon>
    </lineage>
</organism>
<comment type="similarity">
    <text evidence="2">Belongs to the TspO/BZRP family.</text>
</comment>
<keyword evidence="5 6" id="KW-0472">Membrane</keyword>
<sequence length="156" mass="16611">MDKKSVISSVGLPIAAAALGSVATASGTKSRWYQELEKPPFQPPALAFPIAWSVLYAQSAVGSGMAQAHLDEAGRREYRRKLALNMALNAGWCWSFFRGRQVGGSVLVAGALAASTADLARTAAKADRRAGAFLVPYAAWTGFATVLNGAIWRRNR</sequence>
<evidence type="ECO:0000313" key="7">
    <source>
        <dbReference type="EMBL" id="GAA1093921.1"/>
    </source>
</evidence>
<dbReference type="InterPro" id="IPR038330">
    <property type="entry name" value="TspO/MBR-related_sf"/>
</dbReference>
<keyword evidence="3 6" id="KW-0812">Transmembrane</keyword>
<dbReference type="CDD" id="cd15904">
    <property type="entry name" value="TSPO_MBR"/>
    <property type="match status" value="1"/>
</dbReference>
<dbReference type="RefSeq" id="WP_343991379.1">
    <property type="nucleotide sequence ID" value="NZ_BAAALG010000002.1"/>
</dbReference>
<comment type="subcellular location">
    <subcellularLocation>
        <location evidence="1">Membrane</location>
        <topology evidence="1">Multi-pass membrane protein</topology>
    </subcellularLocation>
</comment>
<dbReference type="PANTHER" id="PTHR10057:SF0">
    <property type="entry name" value="TRANSLOCATOR PROTEIN"/>
    <property type="match status" value="1"/>
</dbReference>
<dbReference type="PIRSF" id="PIRSF005859">
    <property type="entry name" value="PBR"/>
    <property type="match status" value="1"/>
</dbReference>
<gene>
    <name evidence="7" type="ORF">GCM10009668_06880</name>
</gene>
<name>A0ABP4E5Y4_9ACTN</name>
<dbReference type="Pfam" id="PF03073">
    <property type="entry name" value="TspO_MBR"/>
    <property type="match status" value="1"/>
</dbReference>
<evidence type="ECO:0000256" key="5">
    <source>
        <dbReference type="ARBA" id="ARBA00023136"/>
    </source>
</evidence>
<accession>A0ABP4E5Y4</accession>
<dbReference type="PANTHER" id="PTHR10057">
    <property type="entry name" value="PERIPHERAL-TYPE BENZODIAZEPINE RECEPTOR"/>
    <property type="match status" value="1"/>
</dbReference>
<comment type="caution">
    <text evidence="7">The sequence shown here is derived from an EMBL/GenBank/DDBJ whole genome shotgun (WGS) entry which is preliminary data.</text>
</comment>
<evidence type="ECO:0000256" key="6">
    <source>
        <dbReference type="SAM" id="Phobius"/>
    </source>
</evidence>
<keyword evidence="8" id="KW-1185">Reference proteome</keyword>